<name>A0A061R0F9_9CHLO</name>
<reference evidence="1" key="1">
    <citation type="submission" date="2014-05" db="EMBL/GenBank/DDBJ databases">
        <title>The transcriptome of the halophilic microalga Tetraselmis sp. GSL018 isolated from the Great Salt Lake, Utah.</title>
        <authorList>
            <person name="Jinkerson R.E."/>
            <person name="D'Adamo S."/>
            <person name="Posewitz M.C."/>
        </authorList>
    </citation>
    <scope>NUCLEOTIDE SEQUENCE</scope>
    <source>
        <strain evidence="1">GSL018</strain>
    </source>
</reference>
<organism evidence="1">
    <name type="scientific">Tetraselmis sp. GSL018</name>
    <dbReference type="NCBI Taxonomy" id="582737"/>
    <lineage>
        <taxon>Eukaryota</taxon>
        <taxon>Viridiplantae</taxon>
        <taxon>Chlorophyta</taxon>
        <taxon>core chlorophytes</taxon>
        <taxon>Chlorodendrophyceae</taxon>
        <taxon>Chlorodendrales</taxon>
        <taxon>Chlorodendraceae</taxon>
        <taxon>Tetraselmis</taxon>
    </lineage>
</organism>
<evidence type="ECO:0000313" key="1">
    <source>
        <dbReference type="EMBL" id="JAC66427.1"/>
    </source>
</evidence>
<feature type="non-terminal residue" evidence="1">
    <location>
        <position position="1"/>
    </location>
</feature>
<protein>
    <submittedName>
        <fullName evidence="1">Uncharacterized protein</fullName>
    </submittedName>
</protein>
<accession>A0A061R0F9</accession>
<proteinExistence type="predicted"/>
<sequence length="53" mass="6032">RRYHESPCPVGDLIGSRLLEAFRCYEEPPVKKALRTNQIPKCVVSKKVETSTT</sequence>
<dbReference type="EMBL" id="GBEZ01020219">
    <property type="protein sequence ID" value="JAC66427.1"/>
    <property type="molecule type" value="Transcribed_RNA"/>
</dbReference>
<dbReference type="AlphaFoldDB" id="A0A061R0F9"/>
<gene>
    <name evidence="1" type="ORF">TSPGSL018_13680</name>
</gene>